<feature type="transmembrane region" description="Helical" evidence="7">
    <location>
        <begin position="24"/>
        <end position="46"/>
    </location>
</feature>
<dbReference type="GO" id="GO:0005886">
    <property type="term" value="C:plasma membrane"/>
    <property type="evidence" value="ECO:0007669"/>
    <property type="project" value="UniProtKB-SubCell"/>
</dbReference>
<feature type="transmembrane region" description="Helical" evidence="7">
    <location>
        <begin position="217"/>
        <end position="234"/>
    </location>
</feature>
<dbReference type="Gene3D" id="1.20.1720.10">
    <property type="entry name" value="Multidrug resistance protein D"/>
    <property type="match status" value="1"/>
</dbReference>
<feature type="transmembrane region" description="Helical" evidence="7">
    <location>
        <begin position="375"/>
        <end position="396"/>
    </location>
</feature>
<feature type="transmembrane region" description="Helical" evidence="7">
    <location>
        <begin position="66"/>
        <end position="83"/>
    </location>
</feature>
<name>A0ABC8BSI0_9ACTN</name>
<dbReference type="RefSeq" id="WP_084746933.1">
    <property type="nucleotide sequence ID" value="NZ_CP020563.1"/>
</dbReference>
<dbReference type="GO" id="GO:0046677">
    <property type="term" value="P:response to antibiotic"/>
    <property type="evidence" value="ECO:0007669"/>
    <property type="project" value="UniProtKB-KW"/>
</dbReference>
<evidence type="ECO:0000256" key="7">
    <source>
        <dbReference type="SAM" id="Phobius"/>
    </source>
</evidence>
<comment type="subcellular location">
    <subcellularLocation>
        <location evidence="1">Cell membrane</location>
        <topology evidence="1">Multi-pass membrane protein</topology>
    </subcellularLocation>
</comment>
<evidence type="ECO:0000256" key="6">
    <source>
        <dbReference type="ARBA" id="ARBA00023251"/>
    </source>
</evidence>
<evidence type="ECO:0000313" key="10">
    <source>
        <dbReference type="Proteomes" id="UP000192251"/>
    </source>
</evidence>
<dbReference type="KEGG" id="kab:B7C62_13310"/>
<dbReference type="InterPro" id="IPR020846">
    <property type="entry name" value="MFS_dom"/>
</dbReference>
<keyword evidence="10" id="KW-1185">Reference proteome</keyword>
<dbReference type="SUPFAM" id="SSF103473">
    <property type="entry name" value="MFS general substrate transporter"/>
    <property type="match status" value="1"/>
</dbReference>
<dbReference type="Gene3D" id="1.20.1250.20">
    <property type="entry name" value="MFS general substrate transporter like domains"/>
    <property type="match status" value="1"/>
</dbReference>
<feature type="transmembrane region" description="Helical" evidence="7">
    <location>
        <begin position="279"/>
        <end position="303"/>
    </location>
</feature>
<feature type="transmembrane region" description="Helical" evidence="7">
    <location>
        <begin position="408"/>
        <end position="427"/>
    </location>
</feature>
<feature type="transmembrane region" description="Helical" evidence="7">
    <location>
        <begin position="90"/>
        <end position="109"/>
    </location>
</feature>
<feature type="domain" description="Major facilitator superfamily (MFS) profile" evidence="8">
    <location>
        <begin position="24"/>
        <end position="460"/>
    </location>
</feature>
<feature type="transmembrane region" description="Helical" evidence="7">
    <location>
        <begin position="315"/>
        <end position="333"/>
    </location>
</feature>
<evidence type="ECO:0000256" key="3">
    <source>
        <dbReference type="ARBA" id="ARBA00022692"/>
    </source>
</evidence>
<accession>A0ABC8BSI0</accession>
<evidence type="ECO:0000256" key="2">
    <source>
        <dbReference type="ARBA" id="ARBA00022448"/>
    </source>
</evidence>
<evidence type="ECO:0000256" key="5">
    <source>
        <dbReference type="ARBA" id="ARBA00023136"/>
    </source>
</evidence>
<evidence type="ECO:0000256" key="1">
    <source>
        <dbReference type="ARBA" id="ARBA00004651"/>
    </source>
</evidence>
<dbReference type="PROSITE" id="PS50850">
    <property type="entry name" value="MFS"/>
    <property type="match status" value="1"/>
</dbReference>
<gene>
    <name evidence="9" type="ORF">B7C62_13310</name>
</gene>
<proteinExistence type="predicted"/>
<feature type="transmembrane region" description="Helical" evidence="7">
    <location>
        <begin position="179"/>
        <end position="196"/>
    </location>
</feature>
<organism evidence="9 10">
    <name type="scientific">Kitasatospora albolonga</name>
    <dbReference type="NCBI Taxonomy" id="68173"/>
    <lineage>
        <taxon>Bacteria</taxon>
        <taxon>Bacillati</taxon>
        <taxon>Actinomycetota</taxon>
        <taxon>Actinomycetes</taxon>
        <taxon>Kitasatosporales</taxon>
        <taxon>Streptomycetaceae</taxon>
        <taxon>Kitasatospora</taxon>
    </lineage>
</organism>
<feature type="transmembrane region" description="Helical" evidence="7">
    <location>
        <begin position="433"/>
        <end position="453"/>
    </location>
</feature>
<dbReference type="PANTHER" id="PTHR42718:SF9">
    <property type="entry name" value="MAJOR FACILITATOR SUPERFAMILY MULTIDRUG TRANSPORTER MFSC"/>
    <property type="match status" value="1"/>
</dbReference>
<feature type="transmembrane region" description="Helical" evidence="7">
    <location>
        <begin position="115"/>
        <end position="137"/>
    </location>
</feature>
<sequence>MAESTSCDNRTSDSGGAVLRPGRVLAVACMAHGMIVVDTSIVHVAIPAIRESLDASLPTMQSVVTSYVVVIAGLMLAGAAAVGHYGAVRMFRLGVVLFGVTSALCGLAPNGPVLVAMRAAQGLGAVLVMPATLVMLTDTYREPGKRAKAISIWSMVAGSPVAFGPTLGGALVETVGWRSIFWINVPIVLVVLWLSARHMPRGERSGTREPQDVPGQLLSVVFLGGLALALAEGQEAGWTRPLPLVAAAVAVVAFAAFVVRQRAYAYPMIPGDLFRAPGFRGYVTVGLLLFVGYNGLMFTLSVFLQQVRGYDPVTVGLFFLSSALPITFMPLAAGRFATKYGDRAVLAAGILLSLLGAVVLAGFGGDTPVGTCAGLALIGFGFGLVTVPQITLTLAAAPEHRSAIASGLMSAGRSTGSLIGVALLAGLQSGGGIAAPAFALIAVYALMGLAAWLGGRARARPAATGHRKG</sequence>
<keyword evidence="4 7" id="KW-1133">Transmembrane helix</keyword>
<feature type="transmembrane region" description="Helical" evidence="7">
    <location>
        <begin position="240"/>
        <end position="259"/>
    </location>
</feature>
<dbReference type="AlphaFoldDB" id="A0ABC8BSI0"/>
<keyword evidence="2" id="KW-0813">Transport</keyword>
<evidence type="ECO:0000313" key="9">
    <source>
        <dbReference type="EMBL" id="ARF73135.1"/>
    </source>
</evidence>
<keyword evidence="6" id="KW-0046">Antibiotic resistance</keyword>
<dbReference type="CDD" id="cd17321">
    <property type="entry name" value="MFS_MMR_MDR_like"/>
    <property type="match status" value="1"/>
</dbReference>
<dbReference type="InterPro" id="IPR011701">
    <property type="entry name" value="MFS"/>
</dbReference>
<dbReference type="InterPro" id="IPR036259">
    <property type="entry name" value="MFS_trans_sf"/>
</dbReference>
<keyword evidence="5 7" id="KW-0472">Membrane</keyword>
<keyword evidence="3 7" id="KW-0812">Transmembrane</keyword>
<protein>
    <recommendedName>
        <fullName evidence="8">Major facilitator superfamily (MFS) profile domain-containing protein</fullName>
    </recommendedName>
</protein>
<evidence type="ECO:0000256" key="4">
    <source>
        <dbReference type="ARBA" id="ARBA00022989"/>
    </source>
</evidence>
<feature type="transmembrane region" description="Helical" evidence="7">
    <location>
        <begin position="345"/>
        <end position="363"/>
    </location>
</feature>
<feature type="transmembrane region" description="Helical" evidence="7">
    <location>
        <begin position="149"/>
        <end position="167"/>
    </location>
</feature>
<reference evidence="9 10" key="1">
    <citation type="submission" date="2017-04" db="EMBL/GenBank/DDBJ databases">
        <title>The complete genome sequence of Streptomyces albolongus YIM 101047, the producer of novel bafilomycins and novel odoriferous sesquiterpenoids.</title>
        <authorList>
            <person name="Yin M."/>
            <person name="Jiang Y."/>
        </authorList>
    </citation>
    <scope>NUCLEOTIDE SEQUENCE [LARGE SCALE GENOMIC DNA]</scope>
    <source>
        <strain evidence="9 10">YIM 101047</strain>
    </source>
</reference>
<dbReference type="Proteomes" id="UP000192251">
    <property type="component" value="Chromosome"/>
</dbReference>
<dbReference type="PANTHER" id="PTHR42718">
    <property type="entry name" value="MAJOR FACILITATOR SUPERFAMILY MULTIDRUG TRANSPORTER MFSC"/>
    <property type="match status" value="1"/>
</dbReference>
<dbReference type="EMBL" id="CP020563">
    <property type="protein sequence ID" value="ARF73135.1"/>
    <property type="molecule type" value="Genomic_DNA"/>
</dbReference>
<evidence type="ECO:0000259" key="8">
    <source>
        <dbReference type="PROSITE" id="PS50850"/>
    </source>
</evidence>
<dbReference type="Pfam" id="PF07690">
    <property type="entry name" value="MFS_1"/>
    <property type="match status" value="1"/>
</dbReference>